<dbReference type="AlphaFoldDB" id="A0AAN6IH11"/>
<dbReference type="Proteomes" id="UP001203852">
    <property type="component" value="Unassembled WGS sequence"/>
</dbReference>
<gene>
    <name evidence="1" type="ORF">EDD36DRAFT_432033</name>
</gene>
<evidence type="ECO:0008006" key="3">
    <source>
        <dbReference type="Google" id="ProtNLM"/>
    </source>
</evidence>
<evidence type="ECO:0000313" key="2">
    <source>
        <dbReference type="Proteomes" id="UP001203852"/>
    </source>
</evidence>
<organism evidence="1 2">
    <name type="scientific">Exophiala viscosa</name>
    <dbReference type="NCBI Taxonomy" id="2486360"/>
    <lineage>
        <taxon>Eukaryota</taxon>
        <taxon>Fungi</taxon>
        <taxon>Dikarya</taxon>
        <taxon>Ascomycota</taxon>
        <taxon>Pezizomycotina</taxon>
        <taxon>Eurotiomycetes</taxon>
        <taxon>Chaetothyriomycetidae</taxon>
        <taxon>Chaetothyriales</taxon>
        <taxon>Herpotrichiellaceae</taxon>
        <taxon>Exophiala</taxon>
    </lineage>
</organism>
<proteinExistence type="predicted"/>
<dbReference type="Gene3D" id="3.10.450.40">
    <property type="match status" value="2"/>
</dbReference>
<accession>A0AAN6IH11</accession>
<dbReference type="GO" id="GO:0005507">
    <property type="term" value="F:copper ion binding"/>
    <property type="evidence" value="ECO:0007669"/>
    <property type="project" value="InterPro"/>
</dbReference>
<dbReference type="SUPFAM" id="SSF54416">
    <property type="entry name" value="Amine oxidase N-terminal region"/>
    <property type="match status" value="1"/>
</dbReference>
<dbReference type="GO" id="GO:0008131">
    <property type="term" value="F:primary methylamine oxidase activity"/>
    <property type="evidence" value="ECO:0007669"/>
    <property type="project" value="InterPro"/>
</dbReference>
<comment type="caution">
    <text evidence="1">The sequence shown here is derived from an EMBL/GenBank/DDBJ whole genome shotgun (WGS) entry which is preliminary data.</text>
</comment>
<dbReference type="GO" id="GO:0048038">
    <property type="term" value="F:quinone binding"/>
    <property type="evidence" value="ECO:0007669"/>
    <property type="project" value="InterPro"/>
</dbReference>
<dbReference type="EMBL" id="MU404352">
    <property type="protein sequence ID" value="KAI1615054.1"/>
    <property type="molecule type" value="Genomic_DNA"/>
</dbReference>
<dbReference type="GO" id="GO:0009308">
    <property type="term" value="P:amine metabolic process"/>
    <property type="evidence" value="ECO:0007669"/>
    <property type="project" value="InterPro"/>
</dbReference>
<protein>
    <recommendedName>
        <fullName evidence="3">Amine oxidase</fullName>
    </recommendedName>
</protein>
<dbReference type="InterPro" id="IPR016182">
    <property type="entry name" value="Cu_amine_oxidase_N-reg"/>
</dbReference>
<name>A0AAN6IH11_9EURO</name>
<evidence type="ECO:0000313" key="1">
    <source>
        <dbReference type="EMBL" id="KAI1615054.1"/>
    </source>
</evidence>
<keyword evidence="2" id="KW-1185">Reference proteome</keyword>
<reference evidence="1" key="1">
    <citation type="journal article" date="2022" name="bioRxiv">
        <title>Deciphering the potential niche of two novel black yeast fungi from a biological soil crust based on their genomes, phenotypes, and melanin regulation.</title>
        <authorList>
            <consortium name="DOE Joint Genome Institute"/>
            <person name="Carr E.C."/>
            <person name="Barton Q."/>
            <person name="Grambo S."/>
            <person name="Sullivan M."/>
            <person name="Renfro C.M."/>
            <person name="Kuo A."/>
            <person name="Pangilinan J."/>
            <person name="Lipzen A."/>
            <person name="Keymanesh K."/>
            <person name="Savage E."/>
            <person name="Barry K."/>
            <person name="Grigoriev I.V."/>
            <person name="Riekhof W.R."/>
            <person name="Harris S.S."/>
        </authorList>
    </citation>
    <scope>NUCLEOTIDE SEQUENCE</scope>
    <source>
        <strain evidence="1">JF 03-4F</strain>
    </source>
</reference>
<sequence length="117" mass="13138">MIRFLEDEHHGAQSLSAPARVAMVQVFLGPRDSDHFYQLKVDVSSGKILEERQLKGCHPHVDATDMRKAEQECLKDPEVQAAIKSMHLPEGATINIEPWTYGTDGMNDMSQKITMVC</sequence>